<evidence type="ECO:0000313" key="1">
    <source>
        <dbReference type="EMBL" id="KAK4102159.1"/>
    </source>
</evidence>
<name>A0AAN6Q228_9PEZI</name>
<keyword evidence="2" id="KW-1185">Reference proteome</keyword>
<evidence type="ECO:0000313" key="2">
    <source>
        <dbReference type="Proteomes" id="UP001305647"/>
    </source>
</evidence>
<proteinExistence type="predicted"/>
<reference evidence="1" key="2">
    <citation type="submission" date="2023-05" db="EMBL/GenBank/DDBJ databases">
        <authorList>
            <consortium name="Lawrence Berkeley National Laboratory"/>
            <person name="Steindorff A."/>
            <person name="Hensen N."/>
            <person name="Bonometti L."/>
            <person name="Westerberg I."/>
            <person name="Brannstrom I.O."/>
            <person name="Guillou S."/>
            <person name="Cros-Aarteil S."/>
            <person name="Calhoun S."/>
            <person name="Haridas S."/>
            <person name="Kuo A."/>
            <person name="Mondo S."/>
            <person name="Pangilinan J."/>
            <person name="Riley R."/>
            <person name="Labutti K."/>
            <person name="Andreopoulos B."/>
            <person name="Lipzen A."/>
            <person name="Chen C."/>
            <person name="Yanf M."/>
            <person name="Daum C."/>
            <person name="Ng V."/>
            <person name="Clum A."/>
            <person name="Ohm R."/>
            <person name="Martin F."/>
            <person name="Silar P."/>
            <person name="Natvig D."/>
            <person name="Lalanne C."/>
            <person name="Gautier V."/>
            <person name="Ament-Velasquez S.L."/>
            <person name="Kruys A."/>
            <person name="Hutchinson M.I."/>
            <person name="Powell A.J."/>
            <person name="Barry K."/>
            <person name="Miller A.N."/>
            <person name="Grigoriev I.V."/>
            <person name="Debuchy R."/>
            <person name="Gladieux P."/>
            <person name="Thoren M.H."/>
            <person name="Johannesson H."/>
        </authorList>
    </citation>
    <scope>NUCLEOTIDE SEQUENCE</scope>
    <source>
        <strain evidence="1">CBS 757.83</strain>
    </source>
</reference>
<comment type="caution">
    <text evidence="1">The sequence shown here is derived from an EMBL/GenBank/DDBJ whole genome shotgun (WGS) entry which is preliminary data.</text>
</comment>
<organism evidence="1 2">
    <name type="scientific">Parathielavia hyrcaniae</name>
    <dbReference type="NCBI Taxonomy" id="113614"/>
    <lineage>
        <taxon>Eukaryota</taxon>
        <taxon>Fungi</taxon>
        <taxon>Dikarya</taxon>
        <taxon>Ascomycota</taxon>
        <taxon>Pezizomycotina</taxon>
        <taxon>Sordariomycetes</taxon>
        <taxon>Sordariomycetidae</taxon>
        <taxon>Sordariales</taxon>
        <taxon>Chaetomiaceae</taxon>
        <taxon>Parathielavia</taxon>
    </lineage>
</organism>
<dbReference type="Proteomes" id="UP001305647">
    <property type="component" value="Unassembled WGS sequence"/>
</dbReference>
<accession>A0AAN6Q228</accession>
<dbReference type="AlphaFoldDB" id="A0AAN6Q228"/>
<sequence length="188" mass="21085">MWTTREAPLYANPCPLFIPSYETFRRMKPRKQGPTRAVTDSPTTMGFCHTHARPMNSVRFMQRSPWHARPHIPDQTKTFEGRNGGDGKDVRELFQTNRSLTAGRPVSGVYFLPLIPLDEPSSPFLCQCNHMRNGFVQTCFREGCDGSSKLYCIALHAGVNGCKPGISTFPRLSSCMHGGVQSILISHR</sequence>
<reference evidence="1" key="1">
    <citation type="journal article" date="2023" name="Mol. Phylogenet. Evol.">
        <title>Genome-scale phylogeny and comparative genomics of the fungal order Sordariales.</title>
        <authorList>
            <person name="Hensen N."/>
            <person name="Bonometti L."/>
            <person name="Westerberg I."/>
            <person name="Brannstrom I.O."/>
            <person name="Guillou S."/>
            <person name="Cros-Aarteil S."/>
            <person name="Calhoun S."/>
            <person name="Haridas S."/>
            <person name="Kuo A."/>
            <person name="Mondo S."/>
            <person name="Pangilinan J."/>
            <person name="Riley R."/>
            <person name="LaButti K."/>
            <person name="Andreopoulos B."/>
            <person name="Lipzen A."/>
            <person name="Chen C."/>
            <person name="Yan M."/>
            <person name="Daum C."/>
            <person name="Ng V."/>
            <person name="Clum A."/>
            <person name="Steindorff A."/>
            <person name="Ohm R.A."/>
            <person name="Martin F."/>
            <person name="Silar P."/>
            <person name="Natvig D.O."/>
            <person name="Lalanne C."/>
            <person name="Gautier V."/>
            <person name="Ament-Velasquez S.L."/>
            <person name="Kruys A."/>
            <person name="Hutchinson M.I."/>
            <person name="Powell A.J."/>
            <person name="Barry K."/>
            <person name="Miller A.N."/>
            <person name="Grigoriev I.V."/>
            <person name="Debuchy R."/>
            <person name="Gladieux P."/>
            <person name="Hiltunen Thoren M."/>
            <person name="Johannesson H."/>
        </authorList>
    </citation>
    <scope>NUCLEOTIDE SEQUENCE</scope>
    <source>
        <strain evidence="1">CBS 757.83</strain>
    </source>
</reference>
<gene>
    <name evidence="1" type="ORF">N658DRAFT_353669</name>
</gene>
<protein>
    <submittedName>
        <fullName evidence="1">Uncharacterized protein</fullName>
    </submittedName>
</protein>
<dbReference type="EMBL" id="MU863632">
    <property type="protein sequence ID" value="KAK4102159.1"/>
    <property type="molecule type" value="Genomic_DNA"/>
</dbReference>